<name>A0A855MGL1_9GAMM</name>
<protein>
    <submittedName>
        <fullName evidence="1">Uncharacterized protein</fullName>
    </submittedName>
</protein>
<evidence type="ECO:0000313" key="1">
    <source>
        <dbReference type="EMBL" id="POY48528.1"/>
    </source>
</evidence>
<accession>A0A855MGL1</accession>
<sequence>MLVMFKGKTFKFNACFMFFKSRPGTIDLKRIKTSIYVQCREPPKGGFFVPETAFPNILPNMIFACLVNMQLS</sequence>
<organism evidence="1">
    <name type="scientific">Pectobacterium versatile</name>
    <dbReference type="NCBI Taxonomy" id="2488639"/>
    <lineage>
        <taxon>Bacteria</taxon>
        <taxon>Pseudomonadati</taxon>
        <taxon>Pseudomonadota</taxon>
        <taxon>Gammaproteobacteria</taxon>
        <taxon>Enterobacterales</taxon>
        <taxon>Pectobacteriaceae</taxon>
        <taxon>Pectobacterium</taxon>
    </lineage>
</organism>
<comment type="caution">
    <text evidence="1">The sequence shown here is derived from an EMBL/GenBank/DDBJ whole genome shotgun (WGS) entry which is preliminary data.</text>
</comment>
<proteinExistence type="predicted"/>
<gene>
    <name evidence="1" type="ORF">F131LOC_03751</name>
</gene>
<dbReference type="AlphaFoldDB" id="A0A855MGL1"/>
<dbReference type="EMBL" id="PDVW01000030">
    <property type="protein sequence ID" value="POY48528.1"/>
    <property type="molecule type" value="Genomic_DNA"/>
</dbReference>
<reference evidence="1" key="1">
    <citation type="submission" date="2017-12" db="EMBL/GenBank/DDBJ databases">
        <title>First report on the novel genomospecies/subspecies of Pectobacterium carotovorum in Russia.</title>
        <authorList>
            <person name="Shirshikov F.V."/>
            <person name="Miroshnikov K."/>
            <person name="Toshakov S.V."/>
            <person name="Kabanova A.P."/>
            <person name="Barannik A.P."/>
            <person name="Shneider M."/>
            <person name="Ignatov A.N."/>
            <person name="Miroshnikov K.A."/>
        </authorList>
    </citation>
    <scope>NUCLEOTIDE SEQUENCE [LARGE SCALE GENOMIC DNA]</scope>
    <source>
        <strain evidence="1">F131</strain>
    </source>
</reference>